<accession>M0KPG9</accession>
<dbReference type="SUPFAM" id="SSF50969">
    <property type="entry name" value="YVTN repeat-like/Quinoprotein amine dehydrogenase"/>
    <property type="match status" value="1"/>
</dbReference>
<protein>
    <submittedName>
        <fullName evidence="1">Uncharacterized protein</fullName>
    </submittedName>
</protein>
<dbReference type="Proteomes" id="UP000011623">
    <property type="component" value="Unassembled WGS sequence"/>
</dbReference>
<sequence length="138" mass="14947">MSLSLASDDNVTHEFEVSVVDGEVGPNAVAFHRDNQSVVYTGYGQGLTTVNYNTTIHHVRRIELPANRTRTVGTHRVPAGETKRINVTDFETGDTLVVFDRREGRVVALVAANCDESGLDFVSIIAGSARTSAAYGCY</sequence>
<dbReference type="InterPro" id="IPR011044">
    <property type="entry name" value="Quino_amine_DH_bsu"/>
</dbReference>
<proteinExistence type="predicted"/>
<reference evidence="1 2" key="1">
    <citation type="journal article" date="2014" name="PLoS Genet.">
        <title>Phylogenetically driven sequencing of extremely halophilic archaea reveals strategies for static and dynamic osmo-response.</title>
        <authorList>
            <person name="Becker E.A."/>
            <person name="Seitzer P.M."/>
            <person name="Tritt A."/>
            <person name="Larsen D."/>
            <person name="Krusor M."/>
            <person name="Yao A.I."/>
            <person name="Wu D."/>
            <person name="Madern D."/>
            <person name="Eisen J.A."/>
            <person name="Darling A.E."/>
            <person name="Facciotti M.T."/>
        </authorList>
    </citation>
    <scope>NUCLEOTIDE SEQUENCE [LARGE SCALE GENOMIC DNA]</scope>
    <source>
        <strain evidence="1 2">JCM 13557</strain>
    </source>
</reference>
<name>M0KPG9_9EURY</name>
<dbReference type="AlphaFoldDB" id="M0KPG9"/>
<keyword evidence="2" id="KW-1185">Reference proteome</keyword>
<evidence type="ECO:0000313" key="2">
    <source>
        <dbReference type="Proteomes" id="UP000011623"/>
    </source>
</evidence>
<evidence type="ECO:0000313" key="1">
    <source>
        <dbReference type="EMBL" id="EMA23272.1"/>
    </source>
</evidence>
<dbReference type="PATRIC" id="fig|1227452.3.peg.1174"/>
<gene>
    <name evidence="1" type="ORF">C442_05891</name>
</gene>
<organism evidence="1 2">
    <name type="scientific">Haloarcula amylolytica JCM 13557</name>
    <dbReference type="NCBI Taxonomy" id="1227452"/>
    <lineage>
        <taxon>Archaea</taxon>
        <taxon>Methanobacteriati</taxon>
        <taxon>Methanobacteriota</taxon>
        <taxon>Stenosarchaea group</taxon>
        <taxon>Halobacteria</taxon>
        <taxon>Halobacteriales</taxon>
        <taxon>Haloarculaceae</taxon>
        <taxon>Haloarcula</taxon>
    </lineage>
</organism>
<dbReference type="EMBL" id="AOLW01000013">
    <property type="protein sequence ID" value="EMA23272.1"/>
    <property type="molecule type" value="Genomic_DNA"/>
</dbReference>
<comment type="caution">
    <text evidence="1">The sequence shown here is derived from an EMBL/GenBank/DDBJ whole genome shotgun (WGS) entry which is preliminary data.</text>
</comment>